<accession>A0A7X0TX68</accession>
<keyword evidence="2 7" id="KW-0349">Heme</keyword>
<protein>
    <submittedName>
        <fullName evidence="9">Cytochrome P450</fullName>
    </submittedName>
</protein>
<keyword evidence="4 7" id="KW-0560">Oxidoreductase</keyword>
<keyword evidence="10" id="KW-1185">Reference proteome</keyword>
<sequence length="401" mass="44425">MTNAATQTPPAFPMPRSCPFGPPPQYAQARREAPISRVTLQDGKQAWLITGHAFARQFLSSDKISSNRANPGFPQLIPGVASVPLKGTIVAMDPPEHSQHRRMITNEFTVKRVKQMRPEIQRITDRSIDEMLAGPRPADLVEALSLPVPSLVICELLGVPYADRGRFQGRTKIILSRNSTSEQRRDTALWLRQYINGLVVGKETEPGEDLLSRLIDKYRDIDAYDRETLTGIGLLLLVGGHETTANMISLSVASLLDDPELLAGLRERPERTPQLVEELLRFHSIVDNATSRVVVEDFELDGVTFRAGDGVIVAAAAANHDPDVFTRPDQIDVDRGARHHLAFGFGIHQCLGQNLARLELEVVLNTLFARIPNLALADPVERLPFKSDALVYGVHRLPATW</sequence>
<dbReference type="PRINTS" id="PR00385">
    <property type="entry name" value="P450"/>
</dbReference>
<dbReference type="InterPro" id="IPR036396">
    <property type="entry name" value="Cyt_P450_sf"/>
</dbReference>
<dbReference type="InterPro" id="IPR002397">
    <property type="entry name" value="Cyt_P450_B"/>
</dbReference>
<evidence type="ECO:0000256" key="2">
    <source>
        <dbReference type="ARBA" id="ARBA00022617"/>
    </source>
</evidence>
<dbReference type="AlphaFoldDB" id="A0A7X0TX68"/>
<dbReference type="EMBL" id="JACHMI010000001">
    <property type="protein sequence ID" value="MBB6547141.1"/>
    <property type="molecule type" value="Genomic_DNA"/>
</dbReference>
<evidence type="ECO:0000313" key="10">
    <source>
        <dbReference type="Proteomes" id="UP000565579"/>
    </source>
</evidence>
<dbReference type="Gene3D" id="1.10.630.10">
    <property type="entry name" value="Cytochrome P450"/>
    <property type="match status" value="1"/>
</dbReference>
<dbReference type="RefSeq" id="WP_221524691.1">
    <property type="nucleotide sequence ID" value="NZ_BAAAXY010000221.1"/>
</dbReference>
<evidence type="ECO:0000256" key="5">
    <source>
        <dbReference type="ARBA" id="ARBA00023004"/>
    </source>
</evidence>
<dbReference type="PRINTS" id="PR00359">
    <property type="entry name" value="BP450"/>
</dbReference>
<dbReference type="CDD" id="cd11030">
    <property type="entry name" value="CYP105-like"/>
    <property type="match status" value="1"/>
</dbReference>
<evidence type="ECO:0000256" key="1">
    <source>
        <dbReference type="ARBA" id="ARBA00010617"/>
    </source>
</evidence>
<dbReference type="GO" id="GO:0016705">
    <property type="term" value="F:oxidoreductase activity, acting on paired donors, with incorporation or reduction of molecular oxygen"/>
    <property type="evidence" value="ECO:0007669"/>
    <property type="project" value="InterPro"/>
</dbReference>
<dbReference type="PROSITE" id="PS00086">
    <property type="entry name" value="CYTOCHROME_P450"/>
    <property type="match status" value="1"/>
</dbReference>
<dbReference type="FunFam" id="1.10.630.10:FF:000018">
    <property type="entry name" value="Cytochrome P450 monooxygenase"/>
    <property type="match status" value="1"/>
</dbReference>
<comment type="caution">
    <text evidence="9">The sequence shown here is derived from an EMBL/GenBank/DDBJ whole genome shotgun (WGS) entry which is preliminary data.</text>
</comment>
<dbReference type="Proteomes" id="UP000565579">
    <property type="component" value="Unassembled WGS sequence"/>
</dbReference>
<dbReference type="Pfam" id="PF00067">
    <property type="entry name" value="p450"/>
    <property type="match status" value="1"/>
</dbReference>
<evidence type="ECO:0000256" key="8">
    <source>
        <dbReference type="SAM" id="MobiDB-lite"/>
    </source>
</evidence>
<evidence type="ECO:0000256" key="3">
    <source>
        <dbReference type="ARBA" id="ARBA00022723"/>
    </source>
</evidence>
<dbReference type="SUPFAM" id="SSF48264">
    <property type="entry name" value="Cytochrome P450"/>
    <property type="match status" value="1"/>
</dbReference>
<dbReference type="PANTHER" id="PTHR46696:SF1">
    <property type="entry name" value="CYTOCHROME P450 YJIB-RELATED"/>
    <property type="match status" value="1"/>
</dbReference>
<name>A0A7X0TX68_9ACTN</name>
<evidence type="ECO:0000256" key="4">
    <source>
        <dbReference type="ARBA" id="ARBA00023002"/>
    </source>
</evidence>
<keyword evidence="5 7" id="KW-0408">Iron</keyword>
<comment type="similarity">
    <text evidence="1 7">Belongs to the cytochrome P450 family.</text>
</comment>
<dbReference type="GO" id="GO:0020037">
    <property type="term" value="F:heme binding"/>
    <property type="evidence" value="ECO:0007669"/>
    <property type="project" value="InterPro"/>
</dbReference>
<feature type="region of interest" description="Disordered" evidence="8">
    <location>
        <begin position="1"/>
        <end position="27"/>
    </location>
</feature>
<dbReference type="InterPro" id="IPR017972">
    <property type="entry name" value="Cyt_P450_CS"/>
</dbReference>
<dbReference type="GO" id="GO:0005506">
    <property type="term" value="F:iron ion binding"/>
    <property type="evidence" value="ECO:0007669"/>
    <property type="project" value="InterPro"/>
</dbReference>
<evidence type="ECO:0000256" key="6">
    <source>
        <dbReference type="ARBA" id="ARBA00023033"/>
    </source>
</evidence>
<dbReference type="PANTHER" id="PTHR46696">
    <property type="entry name" value="P450, PUTATIVE (EUROFUNG)-RELATED"/>
    <property type="match status" value="1"/>
</dbReference>
<gene>
    <name evidence="9" type="ORF">HD593_001936</name>
</gene>
<evidence type="ECO:0000256" key="7">
    <source>
        <dbReference type="RuleBase" id="RU000461"/>
    </source>
</evidence>
<organism evidence="9 10">
    <name type="scientific">Nonomuraea rubra</name>
    <dbReference type="NCBI Taxonomy" id="46180"/>
    <lineage>
        <taxon>Bacteria</taxon>
        <taxon>Bacillati</taxon>
        <taxon>Actinomycetota</taxon>
        <taxon>Actinomycetes</taxon>
        <taxon>Streptosporangiales</taxon>
        <taxon>Streptosporangiaceae</taxon>
        <taxon>Nonomuraea</taxon>
    </lineage>
</organism>
<dbReference type="InterPro" id="IPR001128">
    <property type="entry name" value="Cyt_P450"/>
</dbReference>
<dbReference type="GO" id="GO:0004497">
    <property type="term" value="F:monooxygenase activity"/>
    <property type="evidence" value="ECO:0007669"/>
    <property type="project" value="UniProtKB-KW"/>
</dbReference>
<proteinExistence type="inferred from homology"/>
<keyword evidence="6 7" id="KW-0503">Monooxygenase</keyword>
<keyword evidence="3 7" id="KW-0479">Metal-binding</keyword>
<reference evidence="9 10" key="1">
    <citation type="submission" date="2020-08" db="EMBL/GenBank/DDBJ databases">
        <title>Sequencing the genomes of 1000 actinobacteria strains.</title>
        <authorList>
            <person name="Klenk H.-P."/>
        </authorList>
    </citation>
    <scope>NUCLEOTIDE SEQUENCE [LARGE SCALE GENOMIC DNA]</scope>
    <source>
        <strain evidence="9 10">DSM 43768</strain>
    </source>
</reference>
<evidence type="ECO:0000313" key="9">
    <source>
        <dbReference type="EMBL" id="MBB6547141.1"/>
    </source>
</evidence>